<protein>
    <submittedName>
        <fullName evidence="1">Uncharacterized protein</fullName>
    </submittedName>
</protein>
<dbReference type="EMBL" id="JBBPBN010000013">
    <property type="protein sequence ID" value="KAK9025469.1"/>
    <property type="molecule type" value="Genomic_DNA"/>
</dbReference>
<dbReference type="Proteomes" id="UP001396334">
    <property type="component" value="Unassembled WGS sequence"/>
</dbReference>
<sequence>MSWNRRRRLRLNGFKETCVEHRAEEDKGEPLPEYVRRRNCHGLETVWTFSSSAPAAKAIQLLLQAHLVCKVEELDVRNLSGVLILKLRIFIKFVFFTFGGRGFGRNEDWCIVTFWWESNSSNGNSNSIAFSQGELVL</sequence>
<name>A0ABR2SJZ4_9ROSI</name>
<proteinExistence type="predicted"/>
<reference evidence="1 2" key="1">
    <citation type="journal article" date="2024" name="G3 (Bethesda)">
        <title>Genome assembly of Hibiscus sabdariffa L. provides insights into metabolisms of medicinal natural products.</title>
        <authorList>
            <person name="Kim T."/>
        </authorList>
    </citation>
    <scope>NUCLEOTIDE SEQUENCE [LARGE SCALE GENOMIC DNA]</scope>
    <source>
        <strain evidence="1">TK-2024</strain>
        <tissue evidence="1">Old leaves</tissue>
    </source>
</reference>
<keyword evidence="2" id="KW-1185">Reference proteome</keyword>
<evidence type="ECO:0000313" key="2">
    <source>
        <dbReference type="Proteomes" id="UP001396334"/>
    </source>
</evidence>
<accession>A0ABR2SJZ4</accession>
<evidence type="ECO:0000313" key="1">
    <source>
        <dbReference type="EMBL" id="KAK9025469.1"/>
    </source>
</evidence>
<organism evidence="1 2">
    <name type="scientific">Hibiscus sabdariffa</name>
    <name type="common">roselle</name>
    <dbReference type="NCBI Taxonomy" id="183260"/>
    <lineage>
        <taxon>Eukaryota</taxon>
        <taxon>Viridiplantae</taxon>
        <taxon>Streptophyta</taxon>
        <taxon>Embryophyta</taxon>
        <taxon>Tracheophyta</taxon>
        <taxon>Spermatophyta</taxon>
        <taxon>Magnoliopsida</taxon>
        <taxon>eudicotyledons</taxon>
        <taxon>Gunneridae</taxon>
        <taxon>Pentapetalae</taxon>
        <taxon>rosids</taxon>
        <taxon>malvids</taxon>
        <taxon>Malvales</taxon>
        <taxon>Malvaceae</taxon>
        <taxon>Malvoideae</taxon>
        <taxon>Hibiscus</taxon>
    </lineage>
</organism>
<gene>
    <name evidence="1" type="ORF">V6N11_038336</name>
</gene>
<comment type="caution">
    <text evidence="1">The sequence shown here is derived from an EMBL/GenBank/DDBJ whole genome shotgun (WGS) entry which is preliminary data.</text>
</comment>